<dbReference type="InterPro" id="IPR010998">
    <property type="entry name" value="Integrase_recombinase_N"/>
</dbReference>
<evidence type="ECO:0000259" key="5">
    <source>
        <dbReference type="PROSITE" id="PS51898"/>
    </source>
</evidence>
<dbReference type="InterPro" id="IPR050808">
    <property type="entry name" value="Phage_Integrase"/>
</dbReference>
<dbReference type="Gene3D" id="1.10.443.10">
    <property type="entry name" value="Intergrase catalytic core"/>
    <property type="match status" value="1"/>
</dbReference>
<dbReference type="PROSITE" id="PS51898">
    <property type="entry name" value="TYR_RECOMBINASE"/>
    <property type="match status" value="1"/>
</dbReference>
<keyword evidence="4" id="KW-0233">DNA recombination</keyword>
<dbReference type="InterPro" id="IPR011010">
    <property type="entry name" value="DNA_brk_join_enz"/>
</dbReference>
<evidence type="ECO:0000313" key="7">
    <source>
        <dbReference type="Proteomes" id="UP000287239"/>
    </source>
</evidence>
<feature type="domain" description="Tyr recombinase" evidence="5">
    <location>
        <begin position="170"/>
        <end position="373"/>
    </location>
</feature>
<dbReference type="GO" id="GO:0015074">
    <property type="term" value="P:DNA integration"/>
    <property type="evidence" value="ECO:0007669"/>
    <property type="project" value="UniProtKB-KW"/>
</dbReference>
<dbReference type="CDD" id="cd01189">
    <property type="entry name" value="INT_ICEBs1_C_like"/>
    <property type="match status" value="1"/>
</dbReference>
<comment type="similarity">
    <text evidence="1">Belongs to the 'phage' integrase family.</text>
</comment>
<evidence type="ECO:0000256" key="1">
    <source>
        <dbReference type="ARBA" id="ARBA00008857"/>
    </source>
</evidence>
<gene>
    <name evidence="6" type="ORF">CBF35_01510</name>
</gene>
<dbReference type="GeneID" id="98567032"/>
<sequence length="381" mass="44836">MSAIQKYTNKKGTFYKFQLYVGTDPITGRRIKTTRSGFKTKKEATLSKSRLQLEIEKNGFKTQVLDTYQDVYTIWIKNYENTVKESSFVKTERLFRNHILPYFSKMRIEKIDILTCQKFINQLFKKLKRFKMTFNYTSLVFDYALTLGLIDKNPCNGVTVPVKIEKHSKIEPSNFYNKQEVIHFLECMKSDKHFKAYTLFRVLTYTGMRKGELLALTWKDINFKDCSLSINKTLSRGKDSRLVVQTPKTKNSLRSISLDDETIIILQQWRKIQKKEYMILGYNTLNSDQLVFSNEQNSFLQPTKTRKWLVACQNKHDLKKITTHGFRHTHCSLLFEAGVPLERVQERLGHSDIQTTMNIYTHVSEKSKEKTALDFANYMNY</sequence>
<dbReference type="InterPro" id="IPR028259">
    <property type="entry name" value="AP2-like_int_N"/>
</dbReference>
<evidence type="ECO:0000256" key="3">
    <source>
        <dbReference type="ARBA" id="ARBA00023125"/>
    </source>
</evidence>
<dbReference type="EMBL" id="NGJU01000001">
    <property type="protein sequence ID" value="RST97994.1"/>
    <property type="molecule type" value="Genomic_DNA"/>
</dbReference>
<reference evidence="6 7" key="1">
    <citation type="submission" date="2017-05" db="EMBL/GenBank/DDBJ databases">
        <title>Vagococcus spp. assemblies.</title>
        <authorList>
            <person name="Gulvik C.A."/>
        </authorList>
    </citation>
    <scope>NUCLEOTIDE SEQUENCE [LARGE SCALE GENOMIC DNA]</scope>
    <source>
        <strain evidence="6 7">NCFB 2777</strain>
    </source>
</reference>
<evidence type="ECO:0000313" key="6">
    <source>
        <dbReference type="EMBL" id="RST97994.1"/>
    </source>
</evidence>
<dbReference type="OrthoDB" id="9803188at2"/>
<comment type="caution">
    <text evidence="6">The sequence shown here is derived from an EMBL/GenBank/DDBJ whole genome shotgun (WGS) entry which is preliminary data.</text>
</comment>
<dbReference type="GO" id="GO:0006310">
    <property type="term" value="P:DNA recombination"/>
    <property type="evidence" value="ECO:0007669"/>
    <property type="project" value="UniProtKB-KW"/>
</dbReference>
<dbReference type="SUPFAM" id="SSF56349">
    <property type="entry name" value="DNA breaking-rejoining enzymes"/>
    <property type="match status" value="1"/>
</dbReference>
<dbReference type="AlphaFoldDB" id="A0A429ZW70"/>
<dbReference type="PANTHER" id="PTHR30629">
    <property type="entry name" value="PROPHAGE INTEGRASE"/>
    <property type="match status" value="1"/>
</dbReference>
<evidence type="ECO:0000256" key="2">
    <source>
        <dbReference type="ARBA" id="ARBA00022908"/>
    </source>
</evidence>
<keyword evidence="3" id="KW-0238">DNA-binding</keyword>
<dbReference type="Pfam" id="PF00589">
    <property type="entry name" value="Phage_integrase"/>
    <property type="match status" value="1"/>
</dbReference>
<dbReference type="InterPro" id="IPR002104">
    <property type="entry name" value="Integrase_catalytic"/>
</dbReference>
<dbReference type="GO" id="GO:0003677">
    <property type="term" value="F:DNA binding"/>
    <property type="evidence" value="ECO:0007669"/>
    <property type="project" value="UniProtKB-KW"/>
</dbReference>
<keyword evidence="7" id="KW-1185">Reference proteome</keyword>
<proteinExistence type="inferred from homology"/>
<keyword evidence="2" id="KW-0229">DNA integration</keyword>
<dbReference type="Gene3D" id="1.10.150.130">
    <property type="match status" value="1"/>
</dbReference>
<accession>A0A429ZW70</accession>
<dbReference type="Pfam" id="PF14659">
    <property type="entry name" value="Phage_int_SAM_3"/>
    <property type="match status" value="1"/>
</dbReference>
<protein>
    <submittedName>
        <fullName evidence="6">Site-specific integrase</fullName>
    </submittedName>
</protein>
<dbReference type="Pfam" id="PF14657">
    <property type="entry name" value="Arm-DNA-bind_4"/>
    <property type="match status" value="1"/>
</dbReference>
<dbReference type="InterPro" id="IPR004107">
    <property type="entry name" value="Integrase_SAM-like_N"/>
</dbReference>
<dbReference type="PANTHER" id="PTHR30629:SF2">
    <property type="entry name" value="PROPHAGE INTEGRASE INTS-RELATED"/>
    <property type="match status" value="1"/>
</dbReference>
<dbReference type="Proteomes" id="UP000287239">
    <property type="component" value="Unassembled WGS sequence"/>
</dbReference>
<name>A0A429ZW70_9ENTE</name>
<dbReference type="InterPro" id="IPR013762">
    <property type="entry name" value="Integrase-like_cat_sf"/>
</dbReference>
<organism evidence="6 7">
    <name type="scientific">Vagococcus salmoninarum</name>
    <dbReference type="NCBI Taxonomy" id="2739"/>
    <lineage>
        <taxon>Bacteria</taxon>
        <taxon>Bacillati</taxon>
        <taxon>Bacillota</taxon>
        <taxon>Bacilli</taxon>
        <taxon>Lactobacillales</taxon>
        <taxon>Enterococcaceae</taxon>
        <taxon>Vagococcus</taxon>
    </lineage>
</organism>
<dbReference type="RefSeq" id="WP_126778121.1">
    <property type="nucleotide sequence ID" value="NZ_NGJU01000001.1"/>
</dbReference>
<evidence type="ECO:0000256" key="4">
    <source>
        <dbReference type="ARBA" id="ARBA00023172"/>
    </source>
</evidence>